<dbReference type="EMBL" id="GGEC01057821">
    <property type="protein sequence ID" value="MBX38305.1"/>
    <property type="molecule type" value="Transcribed_RNA"/>
</dbReference>
<dbReference type="AlphaFoldDB" id="A0A2P2N785"/>
<organism evidence="1">
    <name type="scientific">Rhizophora mucronata</name>
    <name type="common">Asiatic mangrove</name>
    <dbReference type="NCBI Taxonomy" id="61149"/>
    <lineage>
        <taxon>Eukaryota</taxon>
        <taxon>Viridiplantae</taxon>
        <taxon>Streptophyta</taxon>
        <taxon>Embryophyta</taxon>
        <taxon>Tracheophyta</taxon>
        <taxon>Spermatophyta</taxon>
        <taxon>Magnoliopsida</taxon>
        <taxon>eudicotyledons</taxon>
        <taxon>Gunneridae</taxon>
        <taxon>Pentapetalae</taxon>
        <taxon>rosids</taxon>
        <taxon>fabids</taxon>
        <taxon>Malpighiales</taxon>
        <taxon>Rhizophoraceae</taxon>
        <taxon>Rhizophora</taxon>
    </lineage>
</organism>
<evidence type="ECO:0000313" key="1">
    <source>
        <dbReference type="EMBL" id="MBX38305.1"/>
    </source>
</evidence>
<name>A0A2P2N785_RHIMU</name>
<proteinExistence type="predicted"/>
<accession>A0A2P2N785</accession>
<sequence>MLRGDRAMVLCFVDFIDAKYALTAMEALQGNLQLNKRLLVLSTFI</sequence>
<protein>
    <submittedName>
        <fullName evidence="1">Uncharacterized protein</fullName>
    </submittedName>
</protein>
<reference evidence="1" key="1">
    <citation type="submission" date="2018-02" db="EMBL/GenBank/DDBJ databases">
        <title>Rhizophora mucronata_Transcriptome.</title>
        <authorList>
            <person name="Meera S.P."/>
            <person name="Sreeshan A."/>
            <person name="Augustine A."/>
        </authorList>
    </citation>
    <scope>NUCLEOTIDE SEQUENCE</scope>
    <source>
        <tissue evidence="1">Leaf</tissue>
    </source>
</reference>